<gene>
    <name evidence="1" type="ordered locus">Cpin_5712</name>
</gene>
<reference evidence="1 2" key="2">
    <citation type="journal article" date="2010" name="Stand. Genomic Sci.">
        <title>Complete genome sequence of Chitinophaga pinensis type strain (UQM 2034).</title>
        <authorList>
            <person name="Glavina Del Rio T."/>
            <person name="Abt B."/>
            <person name="Spring S."/>
            <person name="Lapidus A."/>
            <person name="Nolan M."/>
            <person name="Tice H."/>
            <person name="Copeland A."/>
            <person name="Cheng J.F."/>
            <person name="Chen F."/>
            <person name="Bruce D."/>
            <person name="Goodwin L."/>
            <person name="Pitluck S."/>
            <person name="Ivanova N."/>
            <person name="Mavromatis K."/>
            <person name="Mikhailova N."/>
            <person name="Pati A."/>
            <person name="Chen A."/>
            <person name="Palaniappan K."/>
            <person name="Land M."/>
            <person name="Hauser L."/>
            <person name="Chang Y.J."/>
            <person name="Jeffries C.D."/>
            <person name="Chain P."/>
            <person name="Saunders E."/>
            <person name="Detter J.C."/>
            <person name="Brettin T."/>
            <person name="Rohde M."/>
            <person name="Goker M."/>
            <person name="Bristow J."/>
            <person name="Eisen J.A."/>
            <person name="Markowitz V."/>
            <person name="Hugenholtz P."/>
            <person name="Kyrpides N.C."/>
            <person name="Klenk H.P."/>
            <person name="Lucas S."/>
        </authorList>
    </citation>
    <scope>NUCLEOTIDE SEQUENCE [LARGE SCALE GENOMIC DNA]</scope>
    <source>
        <strain evidence="2">ATCC 43595 / DSM 2588 / LMG 13176 / NBRC 15968 / NCIMB 11800 / UQM 2034</strain>
    </source>
</reference>
<dbReference type="Gene3D" id="3.40.1580.10">
    <property type="entry name" value="SMI1/KNR4-like"/>
    <property type="match status" value="1"/>
</dbReference>
<reference evidence="2" key="1">
    <citation type="submission" date="2009-08" db="EMBL/GenBank/DDBJ databases">
        <title>The complete genome of Chitinophaga pinensis DSM 2588.</title>
        <authorList>
            <consortium name="US DOE Joint Genome Institute (JGI-PGF)"/>
            <person name="Lucas S."/>
            <person name="Copeland A."/>
            <person name="Lapidus A."/>
            <person name="Glavina del Rio T."/>
            <person name="Dalin E."/>
            <person name="Tice H."/>
            <person name="Bruce D."/>
            <person name="Goodwin L."/>
            <person name="Pitluck S."/>
            <person name="Kyrpides N."/>
            <person name="Mavromatis K."/>
            <person name="Ivanova N."/>
            <person name="Mikhailova N."/>
            <person name="Sims D."/>
            <person name="Meinche L."/>
            <person name="Brettin T."/>
            <person name="Detter J.C."/>
            <person name="Han C."/>
            <person name="Larimer F."/>
            <person name="Land M."/>
            <person name="Hauser L."/>
            <person name="Markowitz V."/>
            <person name="Cheng J.-F."/>
            <person name="Hugenholtz P."/>
            <person name="Woyke T."/>
            <person name="Wu D."/>
            <person name="Spring S."/>
            <person name="Klenk H.-P."/>
            <person name="Eisen J.A."/>
        </authorList>
    </citation>
    <scope>NUCLEOTIDE SEQUENCE [LARGE SCALE GENOMIC DNA]</scope>
    <source>
        <strain evidence="2">ATCC 43595 / DSM 2588 / LMG 13176 / NBRC 15968 / NCIMB 11800 / UQM 2034</strain>
    </source>
</reference>
<protein>
    <recommendedName>
        <fullName evidence="3">SMI1/KNR4 family protein</fullName>
    </recommendedName>
</protein>
<dbReference type="RefSeq" id="WP_012793301.1">
    <property type="nucleotide sequence ID" value="NC_013132.1"/>
</dbReference>
<accession>A0A979G8Y2</accession>
<dbReference type="EMBL" id="CP001699">
    <property type="protein sequence ID" value="ACU63134.1"/>
    <property type="molecule type" value="Genomic_DNA"/>
</dbReference>
<dbReference type="KEGG" id="cpi:Cpin_5712"/>
<dbReference type="Proteomes" id="UP000002215">
    <property type="component" value="Chromosome"/>
</dbReference>
<evidence type="ECO:0000313" key="2">
    <source>
        <dbReference type="Proteomes" id="UP000002215"/>
    </source>
</evidence>
<name>A0A979G8Y2_CHIPD</name>
<evidence type="ECO:0000313" key="1">
    <source>
        <dbReference type="EMBL" id="ACU63134.1"/>
    </source>
</evidence>
<proteinExistence type="predicted"/>
<dbReference type="InterPro" id="IPR037883">
    <property type="entry name" value="Knr4/Smi1-like_sf"/>
</dbReference>
<organism evidence="1 2">
    <name type="scientific">Chitinophaga pinensis (strain ATCC 43595 / DSM 2588 / LMG 13176 / NBRC 15968 / NCIMB 11800 / UQM 2034)</name>
    <dbReference type="NCBI Taxonomy" id="485918"/>
    <lineage>
        <taxon>Bacteria</taxon>
        <taxon>Pseudomonadati</taxon>
        <taxon>Bacteroidota</taxon>
        <taxon>Chitinophagia</taxon>
        <taxon>Chitinophagales</taxon>
        <taxon>Chitinophagaceae</taxon>
        <taxon>Chitinophaga</taxon>
    </lineage>
</organism>
<dbReference type="AlphaFoldDB" id="A0A979G8Y2"/>
<dbReference type="Pfam" id="PF14568">
    <property type="entry name" value="SUKH_6"/>
    <property type="match status" value="1"/>
</dbReference>
<dbReference type="OrthoDB" id="1189226at2"/>
<dbReference type="SUPFAM" id="SSF160631">
    <property type="entry name" value="SMI1/KNR4-like"/>
    <property type="match status" value="1"/>
</dbReference>
<evidence type="ECO:0008006" key="3">
    <source>
        <dbReference type="Google" id="ProtNLM"/>
    </source>
</evidence>
<sequence length="130" mass="15520">MLRKLFAFFNKDIRVVSRLTILEKLHKRNLPKVYKDFMLHAGASADNYMIGSEWQANKLHDLQVWAAELLEENNFRPLPAHAFVFWMHQGYQFAFFILNGEDDPPVFYYREGQTETEFVKSFERLSDFYS</sequence>